<dbReference type="Proteomes" id="UP000242877">
    <property type="component" value="Unassembled WGS sequence"/>
</dbReference>
<dbReference type="InterPro" id="IPR057214">
    <property type="entry name" value="DUF7892"/>
</dbReference>
<feature type="compositionally biased region" description="Polar residues" evidence="2">
    <location>
        <begin position="189"/>
        <end position="202"/>
    </location>
</feature>
<accession>A0A162I495</accession>
<feature type="region of interest" description="Disordered" evidence="2">
    <location>
        <begin position="500"/>
        <end position="524"/>
    </location>
</feature>
<feature type="compositionally biased region" description="Basic residues" evidence="2">
    <location>
        <begin position="833"/>
        <end position="849"/>
    </location>
</feature>
<feature type="compositionally biased region" description="Basic and acidic residues" evidence="2">
    <location>
        <begin position="281"/>
        <end position="300"/>
    </location>
</feature>
<evidence type="ECO:0000256" key="2">
    <source>
        <dbReference type="SAM" id="MobiDB-lite"/>
    </source>
</evidence>
<feature type="region of interest" description="Disordered" evidence="2">
    <location>
        <begin position="1217"/>
        <end position="1279"/>
    </location>
</feature>
<proteinExistence type="predicted"/>
<keyword evidence="5" id="KW-1185">Reference proteome</keyword>
<feature type="compositionally biased region" description="Polar residues" evidence="2">
    <location>
        <begin position="943"/>
        <end position="957"/>
    </location>
</feature>
<protein>
    <recommendedName>
        <fullName evidence="3">DUF7892 domain-containing protein</fullName>
    </recommendedName>
</protein>
<organism evidence="4 5">
    <name type="scientific">Ascosphaera apis ARSEF 7405</name>
    <dbReference type="NCBI Taxonomy" id="392613"/>
    <lineage>
        <taxon>Eukaryota</taxon>
        <taxon>Fungi</taxon>
        <taxon>Dikarya</taxon>
        <taxon>Ascomycota</taxon>
        <taxon>Pezizomycotina</taxon>
        <taxon>Eurotiomycetes</taxon>
        <taxon>Eurotiomycetidae</taxon>
        <taxon>Onygenales</taxon>
        <taxon>Ascosphaeraceae</taxon>
        <taxon>Ascosphaera</taxon>
    </lineage>
</organism>
<keyword evidence="1" id="KW-0945">Host-virus interaction</keyword>
<feature type="compositionally biased region" description="Basic and acidic residues" evidence="2">
    <location>
        <begin position="1219"/>
        <end position="1228"/>
    </location>
</feature>
<feature type="compositionally biased region" description="Pro residues" evidence="2">
    <location>
        <begin position="507"/>
        <end position="519"/>
    </location>
</feature>
<feature type="compositionally biased region" description="Pro residues" evidence="2">
    <location>
        <begin position="1244"/>
        <end position="1255"/>
    </location>
</feature>
<dbReference type="EMBL" id="AZGZ01000026">
    <property type="protein sequence ID" value="KZZ88403.1"/>
    <property type="molecule type" value="Genomic_DNA"/>
</dbReference>
<feature type="region of interest" description="Disordered" evidence="2">
    <location>
        <begin position="910"/>
        <end position="1143"/>
    </location>
</feature>
<feature type="region of interest" description="Disordered" evidence="2">
    <location>
        <begin position="827"/>
        <end position="856"/>
    </location>
</feature>
<sequence>MLAEKLREGECVPSTGVEIFNSPILLQEMELLFSSLPSFLVAGLAPAFFTADMNYISSVALRSLVTSPSAPPVELEKRFFKPHIEELKKKFENVKTLGLAAAEEWVKGLEANAKEKSADAARWETWEATGGLTKLLKWTSLIDAPQRTPSPSSVFDSSSASTRPTTSGHNLPPRPANPDKLRQSAAHHSPTTDTSHNKSTTPDVRAARKAEIERRCLELDPPLTIDVLKHMHAFNAAIQFTTPFTDKDWEILKPRLFAQREAAEQKEAERLKQEEAARLKAEERREREAQAKEAKDKADSEWDAAQKPLKDKLLAYADAFIREGWKNGDAVTKKNCARFAAHALLHVRKRFYSDLADEDARLIHEGKPIVQDPPDAPPTRKIILENMKYVFDTKIKPLTEKFQKELFLCNGCDNNMKFFGFEGVIQHYAAKHTSELSLGSIVVHWRAEWPEKPPFHPDPDSAKALFKTMQQHNAMRYHGQVAPYARQPFGASTPYAYPSQSAASAAAPPPPPPPPPPLPYRNASPAAQSYYTQQVHYGPYTTGAPPAVSPPIGYSALPPQVTPSAGHVSPYPHSSYTHSPVLAKGYAAVPRGSGSNRHQKHGLPVLTAAAPVARTPDPHHARASGQSGSAAGLYQMQLDDMARNARSVWNCTSGVKDMPSNVRAHVLLHHVMETFERQYATELSLELFSEGVNSHPQMKPIKGLGGLVCKACNPIDGDGRHQVPSSYYGKGKPRLFTLPGLLAHFQKQHVERAIGASSSAAAAVNPTSKMDWRYDMLLLPDHATIAGLAEAPGMDDDKIRLVAAAFPQVFLPEEPMPEEQYYSTVPAPAVPTHHSHHHHHGHGHGYSHGHGHDSHHPYAAPMVDQVVSTRDGRHARAGEYRLVKDKPDRVASPRYMAMPVLGKRRSDAFRETDHAPGGHGYANSPAREKRSRPDPRYAKTKQRSATNSESGQAQKATSKPHLLIQEDRIGPSPLRNVSEDGDQAEQGKVKKSKGSTPRPGSTKPPVVKDNEPLTAAERFLSTFNPEDEMERIPETTTTDAVAGEVGEAEHSAKHSTHGHKNNRSQDNRSARPNPRSGHAPVSQPEASDAQRPVHYSHNLRGRKEYADSRNQYSGHSHPASVRPRSQSPGAHGGMVVDPYYRERSPQGYVRRHRTYAMPAEDRYYEAVPVEDVTYTSAPRGSRYQYVQDVSYAEPVYTEEAPEAVRYQYGAAAEPTYVMERPRQRKEYVELDYGQQGPASSLARPTPPPPPPPPPMDRASYYPATTHGGSGAPSRHSGYQ</sequence>
<gene>
    <name evidence="4" type="ORF">AAP_04975</name>
</gene>
<evidence type="ECO:0000313" key="4">
    <source>
        <dbReference type="EMBL" id="KZZ88403.1"/>
    </source>
</evidence>
<evidence type="ECO:0000313" key="5">
    <source>
        <dbReference type="Proteomes" id="UP000242877"/>
    </source>
</evidence>
<feature type="compositionally biased region" description="Basic and acidic residues" evidence="2">
    <location>
        <begin position="926"/>
        <end position="937"/>
    </location>
</feature>
<feature type="compositionally biased region" description="Low complexity" evidence="2">
    <location>
        <begin position="150"/>
        <end position="161"/>
    </location>
</feature>
<dbReference type="VEuPathDB" id="FungiDB:AAP_04975"/>
<name>A0A162I495_9EURO</name>
<feature type="region of interest" description="Disordered" evidence="2">
    <location>
        <begin position="146"/>
        <end position="206"/>
    </location>
</feature>
<evidence type="ECO:0000256" key="1">
    <source>
        <dbReference type="ARBA" id="ARBA00022581"/>
    </source>
</evidence>
<dbReference type="Pfam" id="PF25422">
    <property type="entry name" value="DUF7892"/>
    <property type="match status" value="1"/>
</dbReference>
<dbReference type="AlphaFoldDB" id="A0A162I495"/>
<dbReference type="PANTHER" id="PTHR13037:SF24">
    <property type="entry name" value="POLYCOMB PROTEIN PCL-RELATED"/>
    <property type="match status" value="1"/>
</dbReference>
<feature type="region of interest" description="Disordered" evidence="2">
    <location>
        <begin position="281"/>
        <end position="302"/>
    </location>
</feature>
<reference evidence="4 5" key="1">
    <citation type="journal article" date="2016" name="Genome Biol. Evol.">
        <title>Divergent and convergent evolution of fungal pathogenicity.</title>
        <authorList>
            <person name="Shang Y."/>
            <person name="Xiao G."/>
            <person name="Zheng P."/>
            <person name="Cen K."/>
            <person name="Zhan S."/>
            <person name="Wang C."/>
        </authorList>
    </citation>
    <scope>NUCLEOTIDE SEQUENCE [LARGE SCALE GENOMIC DNA]</scope>
    <source>
        <strain evidence="4 5">ARSEF 7405</strain>
    </source>
</reference>
<dbReference type="SUPFAM" id="SSF101447">
    <property type="entry name" value="Formin homology 2 domain (FH2 domain)"/>
    <property type="match status" value="1"/>
</dbReference>
<dbReference type="OrthoDB" id="2322499at2759"/>
<evidence type="ECO:0000259" key="3">
    <source>
        <dbReference type="Pfam" id="PF25422"/>
    </source>
</evidence>
<feature type="compositionally biased region" description="Basic residues" evidence="2">
    <location>
        <begin position="1053"/>
        <end position="1062"/>
    </location>
</feature>
<comment type="caution">
    <text evidence="4">The sequence shown here is derived from an EMBL/GenBank/DDBJ whole genome shotgun (WGS) entry which is preliminary data.</text>
</comment>
<feature type="domain" description="DUF7892" evidence="3">
    <location>
        <begin position="633"/>
        <end position="805"/>
    </location>
</feature>
<dbReference type="PANTHER" id="PTHR13037">
    <property type="entry name" value="FORMIN"/>
    <property type="match status" value="1"/>
</dbReference>